<dbReference type="EMBL" id="JFKA01000010">
    <property type="protein sequence ID" value="OSQ36613.1"/>
    <property type="molecule type" value="Genomic_DNA"/>
</dbReference>
<dbReference type="STRING" id="1293891.TMES_17795"/>
<keyword evidence="6 12" id="KW-0915">Sodium</keyword>
<comment type="activity regulation">
    <text evidence="12">Na(+) is not transported, but it plays an essential structural role and its presence is essential for fluoride channel function.</text>
</comment>
<evidence type="ECO:0000313" key="14">
    <source>
        <dbReference type="Proteomes" id="UP000193391"/>
    </source>
</evidence>
<dbReference type="HAMAP" id="MF_00454">
    <property type="entry name" value="FluC"/>
    <property type="match status" value="1"/>
</dbReference>
<comment type="function">
    <text evidence="12">Fluoride-specific ion channel. Important for reducing fluoride concentration in the cell, thus reducing its toxicity.</text>
</comment>
<gene>
    <name evidence="12" type="primary">fluC</name>
    <name evidence="12" type="synonym">crcB</name>
    <name evidence="13" type="ORF">TMES_17795</name>
</gene>
<organism evidence="13 14">
    <name type="scientific">Thalassospira mesophila</name>
    <dbReference type="NCBI Taxonomy" id="1293891"/>
    <lineage>
        <taxon>Bacteria</taxon>
        <taxon>Pseudomonadati</taxon>
        <taxon>Pseudomonadota</taxon>
        <taxon>Alphaproteobacteria</taxon>
        <taxon>Rhodospirillales</taxon>
        <taxon>Thalassospiraceae</taxon>
        <taxon>Thalassospira</taxon>
    </lineage>
</organism>
<dbReference type="PANTHER" id="PTHR28259:SF1">
    <property type="entry name" value="FLUORIDE EXPORT PROTEIN 1-RELATED"/>
    <property type="match status" value="1"/>
</dbReference>
<keyword evidence="5 12" id="KW-1133">Transmembrane helix</keyword>
<evidence type="ECO:0000256" key="11">
    <source>
        <dbReference type="ARBA" id="ARBA00035585"/>
    </source>
</evidence>
<keyword evidence="8 12" id="KW-0472">Membrane</keyword>
<dbReference type="AlphaFoldDB" id="A0A1Y2KZB4"/>
<keyword evidence="2 12" id="KW-1003">Cell membrane</keyword>
<evidence type="ECO:0000256" key="8">
    <source>
        <dbReference type="ARBA" id="ARBA00023136"/>
    </source>
</evidence>
<keyword evidence="3" id="KW-0997">Cell inner membrane</keyword>
<feature type="binding site" evidence="12">
    <location>
        <position position="79"/>
    </location>
    <ligand>
        <name>Na(+)</name>
        <dbReference type="ChEBI" id="CHEBI:29101"/>
        <note>structural</note>
    </ligand>
</feature>
<feature type="transmembrane region" description="Helical" evidence="12">
    <location>
        <begin position="37"/>
        <end position="59"/>
    </location>
</feature>
<feature type="transmembrane region" description="Helical" evidence="12">
    <location>
        <begin position="101"/>
        <end position="125"/>
    </location>
</feature>
<keyword evidence="4 12" id="KW-0812">Transmembrane</keyword>
<evidence type="ECO:0000256" key="10">
    <source>
        <dbReference type="ARBA" id="ARBA00035120"/>
    </source>
</evidence>
<comment type="catalytic activity">
    <reaction evidence="11">
        <text>fluoride(in) = fluoride(out)</text>
        <dbReference type="Rhea" id="RHEA:76159"/>
        <dbReference type="ChEBI" id="CHEBI:17051"/>
    </reaction>
    <physiologicalReaction direction="left-to-right" evidence="11">
        <dbReference type="Rhea" id="RHEA:76160"/>
    </physiologicalReaction>
</comment>
<dbReference type="Pfam" id="PF02537">
    <property type="entry name" value="CRCB"/>
    <property type="match status" value="1"/>
</dbReference>
<dbReference type="GO" id="GO:0140114">
    <property type="term" value="P:cellular detoxification of fluoride"/>
    <property type="evidence" value="ECO:0007669"/>
    <property type="project" value="UniProtKB-UniRule"/>
</dbReference>
<protein>
    <recommendedName>
        <fullName evidence="12">Fluoride-specific ion channel FluC</fullName>
    </recommendedName>
</protein>
<dbReference type="PANTHER" id="PTHR28259">
    <property type="entry name" value="FLUORIDE EXPORT PROTEIN 1-RELATED"/>
    <property type="match status" value="1"/>
</dbReference>
<dbReference type="Proteomes" id="UP000193391">
    <property type="component" value="Unassembled WGS sequence"/>
</dbReference>
<evidence type="ECO:0000256" key="1">
    <source>
        <dbReference type="ARBA" id="ARBA00004651"/>
    </source>
</evidence>
<dbReference type="OrthoDB" id="9806299at2"/>
<dbReference type="GO" id="GO:0062054">
    <property type="term" value="F:fluoride channel activity"/>
    <property type="evidence" value="ECO:0007669"/>
    <property type="project" value="UniProtKB-UniRule"/>
</dbReference>
<evidence type="ECO:0000256" key="5">
    <source>
        <dbReference type="ARBA" id="ARBA00022989"/>
    </source>
</evidence>
<evidence type="ECO:0000256" key="7">
    <source>
        <dbReference type="ARBA" id="ARBA00023065"/>
    </source>
</evidence>
<comment type="subcellular location">
    <subcellularLocation>
        <location evidence="1 12">Cell membrane</location>
        <topology evidence="1 12">Multi-pass membrane protein</topology>
    </subcellularLocation>
</comment>
<comment type="similarity">
    <text evidence="10 12">Belongs to the fluoride channel Fluc/FEX (TC 1.A.43) family.</text>
</comment>
<comment type="caution">
    <text evidence="13">The sequence shown here is derived from an EMBL/GenBank/DDBJ whole genome shotgun (WGS) entry which is preliminary data.</text>
</comment>
<keyword evidence="14" id="KW-1185">Reference proteome</keyword>
<dbReference type="NCBIfam" id="TIGR00494">
    <property type="entry name" value="crcB"/>
    <property type="match status" value="1"/>
</dbReference>
<evidence type="ECO:0000256" key="12">
    <source>
        <dbReference type="HAMAP-Rule" id="MF_00454"/>
    </source>
</evidence>
<dbReference type="RefSeq" id="WP_085585046.1">
    <property type="nucleotide sequence ID" value="NZ_JFKA01000010.1"/>
</dbReference>
<evidence type="ECO:0000256" key="2">
    <source>
        <dbReference type="ARBA" id="ARBA00022475"/>
    </source>
</evidence>
<accession>A0A1Y2KZB4</accession>
<keyword evidence="7 12" id="KW-0406">Ion transport</keyword>
<sequence>MQFSPIIFACVALGGALGAMSRYVVSGWVNTALGHGFPWGTFAVNIVGSFIMGLVIELGALKFSIGPEIRAIVITGFLGAFTTFSTFSLDVATLYERGNFALAALYVTVSVFVGISALFGAMALVRGAVQ</sequence>
<keyword evidence="12" id="KW-0479">Metal-binding</keyword>
<keyword evidence="12" id="KW-0813">Transport</keyword>
<evidence type="ECO:0000256" key="6">
    <source>
        <dbReference type="ARBA" id="ARBA00023053"/>
    </source>
</evidence>
<evidence type="ECO:0000313" key="13">
    <source>
        <dbReference type="EMBL" id="OSQ36613.1"/>
    </source>
</evidence>
<evidence type="ECO:0000256" key="9">
    <source>
        <dbReference type="ARBA" id="ARBA00023303"/>
    </source>
</evidence>
<dbReference type="InterPro" id="IPR003691">
    <property type="entry name" value="FluC"/>
</dbReference>
<feature type="transmembrane region" description="Helical" evidence="12">
    <location>
        <begin position="71"/>
        <end position="89"/>
    </location>
</feature>
<feature type="binding site" evidence="12">
    <location>
        <position position="82"/>
    </location>
    <ligand>
        <name>Na(+)</name>
        <dbReference type="ChEBI" id="CHEBI:29101"/>
        <note>structural</note>
    </ligand>
</feature>
<evidence type="ECO:0000256" key="4">
    <source>
        <dbReference type="ARBA" id="ARBA00022692"/>
    </source>
</evidence>
<proteinExistence type="inferred from homology"/>
<keyword evidence="9 12" id="KW-0407">Ion channel</keyword>
<dbReference type="GO" id="GO:0005886">
    <property type="term" value="C:plasma membrane"/>
    <property type="evidence" value="ECO:0007669"/>
    <property type="project" value="UniProtKB-SubCell"/>
</dbReference>
<reference evidence="13 14" key="1">
    <citation type="submission" date="2014-03" db="EMBL/GenBank/DDBJ databases">
        <title>The draft genome sequence of Thalassospira mesophila JCM 18969.</title>
        <authorList>
            <person name="Lai Q."/>
            <person name="Shao Z."/>
        </authorList>
    </citation>
    <scope>NUCLEOTIDE SEQUENCE [LARGE SCALE GENOMIC DNA]</scope>
    <source>
        <strain evidence="13 14">JCM 18969</strain>
    </source>
</reference>
<evidence type="ECO:0000256" key="3">
    <source>
        <dbReference type="ARBA" id="ARBA00022519"/>
    </source>
</evidence>
<dbReference type="GO" id="GO:0046872">
    <property type="term" value="F:metal ion binding"/>
    <property type="evidence" value="ECO:0007669"/>
    <property type="project" value="UniProtKB-KW"/>
</dbReference>
<name>A0A1Y2KZB4_9PROT</name>